<sequence length="143" mass="15344">MLYFCCSISGSHHSGSPLARGARYCMSTDSSKVYTIPQTSSTGPEPGPSSEACGQTRTQSSCKLPVSMKTADADGDDDATCNEGPPNISECGQLYAQEAACRLQTAEQDGKSLQRLSKEEFRKMLLPDSPPGEDRSRKVRSLS</sequence>
<dbReference type="Proteomes" id="UP001482620">
    <property type="component" value="Unassembled WGS sequence"/>
</dbReference>
<accession>A0ABV0T922</accession>
<feature type="region of interest" description="Disordered" evidence="1">
    <location>
        <begin position="120"/>
        <end position="143"/>
    </location>
</feature>
<feature type="compositionally biased region" description="Polar residues" evidence="1">
    <location>
        <begin position="52"/>
        <end position="62"/>
    </location>
</feature>
<feature type="region of interest" description="Disordered" evidence="1">
    <location>
        <begin position="35"/>
        <end position="84"/>
    </location>
</feature>
<organism evidence="2 3">
    <name type="scientific">Ilyodon furcidens</name>
    <name type="common">goldbreast splitfin</name>
    <dbReference type="NCBI Taxonomy" id="33524"/>
    <lineage>
        <taxon>Eukaryota</taxon>
        <taxon>Metazoa</taxon>
        <taxon>Chordata</taxon>
        <taxon>Craniata</taxon>
        <taxon>Vertebrata</taxon>
        <taxon>Euteleostomi</taxon>
        <taxon>Actinopterygii</taxon>
        <taxon>Neopterygii</taxon>
        <taxon>Teleostei</taxon>
        <taxon>Neoteleostei</taxon>
        <taxon>Acanthomorphata</taxon>
        <taxon>Ovalentaria</taxon>
        <taxon>Atherinomorphae</taxon>
        <taxon>Cyprinodontiformes</taxon>
        <taxon>Goodeidae</taxon>
        <taxon>Ilyodon</taxon>
    </lineage>
</organism>
<protein>
    <submittedName>
        <fullName evidence="2">Uncharacterized protein</fullName>
    </submittedName>
</protein>
<feature type="compositionally biased region" description="Low complexity" evidence="1">
    <location>
        <begin position="37"/>
        <end position="51"/>
    </location>
</feature>
<evidence type="ECO:0000256" key="1">
    <source>
        <dbReference type="SAM" id="MobiDB-lite"/>
    </source>
</evidence>
<gene>
    <name evidence="2" type="ORF">ILYODFUR_012132</name>
</gene>
<dbReference type="EMBL" id="JAHRIQ010024110">
    <property type="protein sequence ID" value="MEQ2228762.1"/>
    <property type="molecule type" value="Genomic_DNA"/>
</dbReference>
<name>A0ABV0T922_9TELE</name>
<reference evidence="2 3" key="1">
    <citation type="submission" date="2021-06" db="EMBL/GenBank/DDBJ databases">
        <authorList>
            <person name="Palmer J.M."/>
        </authorList>
    </citation>
    <scope>NUCLEOTIDE SEQUENCE [LARGE SCALE GENOMIC DNA]</scope>
    <source>
        <strain evidence="3">if_2019</strain>
        <tissue evidence="2">Muscle</tissue>
    </source>
</reference>
<evidence type="ECO:0000313" key="3">
    <source>
        <dbReference type="Proteomes" id="UP001482620"/>
    </source>
</evidence>
<keyword evidence="3" id="KW-1185">Reference proteome</keyword>
<proteinExistence type="predicted"/>
<comment type="caution">
    <text evidence="2">The sequence shown here is derived from an EMBL/GenBank/DDBJ whole genome shotgun (WGS) entry which is preliminary data.</text>
</comment>
<evidence type="ECO:0000313" key="2">
    <source>
        <dbReference type="EMBL" id="MEQ2228762.1"/>
    </source>
</evidence>